<evidence type="ECO:0000256" key="13">
    <source>
        <dbReference type="ARBA" id="ARBA00032493"/>
    </source>
</evidence>
<dbReference type="PANTHER" id="PTHR42802">
    <property type="entry name" value="MONOOXYGENASE"/>
    <property type="match status" value="1"/>
</dbReference>
<evidence type="ECO:0000256" key="7">
    <source>
        <dbReference type="ARBA" id="ARBA00022827"/>
    </source>
</evidence>
<keyword evidence="9" id="KW-0560">Oxidoreductase</keyword>
<evidence type="ECO:0000256" key="15">
    <source>
        <dbReference type="ARBA" id="ARBA00048407"/>
    </source>
</evidence>
<keyword evidence="10 17" id="KW-0503">Monooxygenase</keyword>
<name>A0ABY5SPU3_9MICO</name>
<evidence type="ECO:0000256" key="16">
    <source>
        <dbReference type="SAM" id="MobiDB-lite"/>
    </source>
</evidence>
<dbReference type="SUPFAM" id="SSF51905">
    <property type="entry name" value="FAD/NAD(P)-binding domain"/>
    <property type="match status" value="2"/>
</dbReference>
<dbReference type="GO" id="GO:0004497">
    <property type="term" value="F:monooxygenase activity"/>
    <property type="evidence" value="ECO:0007669"/>
    <property type="project" value="UniProtKB-KW"/>
</dbReference>
<gene>
    <name evidence="17" type="ORF">L1F31_13855</name>
</gene>
<evidence type="ECO:0000256" key="10">
    <source>
        <dbReference type="ARBA" id="ARBA00023033"/>
    </source>
</evidence>
<accession>A0ABY5SPU3</accession>
<dbReference type="Pfam" id="PF13434">
    <property type="entry name" value="Lys_Orn_oxgnase"/>
    <property type="match status" value="2"/>
</dbReference>
<protein>
    <recommendedName>
        <fullName evidence="5">L-lysine N6-monooxygenase MbtG</fullName>
        <ecNumber evidence="4">1.14.13.59</ecNumber>
    </recommendedName>
    <alternativeName>
        <fullName evidence="14">Lysine 6-N-hydroxylase</fullName>
    </alternativeName>
    <alternativeName>
        <fullName evidence="13">Lysine N6-hydroxylase</fullName>
    </alternativeName>
    <alternativeName>
        <fullName evidence="11">Lysine-N-oxygenase</fullName>
    </alternativeName>
    <alternativeName>
        <fullName evidence="12">Mycobactin synthase protein G</fullName>
    </alternativeName>
</protein>
<comment type="pathway">
    <text evidence="2">Siderophore biosynthesis.</text>
</comment>
<evidence type="ECO:0000256" key="3">
    <source>
        <dbReference type="ARBA" id="ARBA00007588"/>
    </source>
</evidence>
<evidence type="ECO:0000313" key="17">
    <source>
        <dbReference type="EMBL" id="UVI35193.1"/>
    </source>
</evidence>
<evidence type="ECO:0000256" key="4">
    <source>
        <dbReference type="ARBA" id="ARBA00013076"/>
    </source>
</evidence>
<dbReference type="EMBL" id="CP093443">
    <property type="protein sequence ID" value="UVI35193.1"/>
    <property type="molecule type" value="Genomic_DNA"/>
</dbReference>
<evidence type="ECO:0000313" key="18">
    <source>
        <dbReference type="Proteomes" id="UP001064879"/>
    </source>
</evidence>
<keyword evidence="7" id="KW-0274">FAD</keyword>
<dbReference type="EC" id="1.14.13.59" evidence="4"/>
<evidence type="ECO:0000256" key="5">
    <source>
        <dbReference type="ARBA" id="ARBA00016406"/>
    </source>
</evidence>
<dbReference type="InterPro" id="IPR025700">
    <property type="entry name" value="Lys/Orn_oxygenase"/>
</dbReference>
<evidence type="ECO:0000256" key="12">
    <source>
        <dbReference type="ARBA" id="ARBA00031158"/>
    </source>
</evidence>
<keyword evidence="6" id="KW-0285">Flavoprotein</keyword>
<keyword evidence="18" id="KW-1185">Reference proteome</keyword>
<sequence>MSAPSTHVHDLLGVGIGPFGLGLAALSEPLDDVDAVFVDQRLEFRWHPGMMIEGSTIQVPFLADLVTMADPTSPYSFLNFLKECKRLYPFYIRESFYPLRAEFDEYCRWVAAQLDCLRWNRRVVSVTREDGVFSALAEVVDPSGSVVATETYRARHLVLGVGTQPVLPPALQGLGGEDGGAGAAGTAGAAGSVGQTGAGLIGSAGAGPLIHTADYLENREALLDSGAVTIIGSGQSAAEIYRDLIEDAEDRGVRLDWVTRSPRFFPMEYTKLTLEMTSPEYTDHFRAMPDELRERVGREQRTLYKGISGDLVDDIHDTLYRLSRGGRQLLTNLISEAELETAEIDPISGEYLLGFRNTSLDQTFTRRSGSVVAATGYKSQVPDFLAPLGGEVCLDSHGRLDVSRHYTINDEGTIHVLNGEEHTHGVTAPDLGFGPWRASVVLAAVTGREPYPIENRIAFQTFGVPADESDASALSAVGPTAAVDAADDEPIESDSRADSAAFALDDSKEMSHA</sequence>
<dbReference type="RefSeq" id="WP_265417864.1">
    <property type="nucleotide sequence ID" value="NZ_CP093443.1"/>
</dbReference>
<comment type="similarity">
    <text evidence="3">Belongs to the lysine N(6)-hydroxylase/L-ornithine N(5)-oxygenase family.</text>
</comment>
<dbReference type="InterPro" id="IPR036188">
    <property type="entry name" value="FAD/NAD-bd_sf"/>
</dbReference>
<keyword evidence="8" id="KW-0521">NADP</keyword>
<dbReference type="Gene3D" id="3.50.50.60">
    <property type="entry name" value="FAD/NAD(P)-binding domain"/>
    <property type="match status" value="1"/>
</dbReference>
<comment type="catalytic activity">
    <reaction evidence="15">
        <text>L-lysine + NADPH + O2 = N(6)-hydroxy-L-lysine + NADP(+) + H2O</text>
        <dbReference type="Rhea" id="RHEA:23228"/>
        <dbReference type="ChEBI" id="CHEBI:15377"/>
        <dbReference type="ChEBI" id="CHEBI:15379"/>
        <dbReference type="ChEBI" id="CHEBI:32551"/>
        <dbReference type="ChEBI" id="CHEBI:57783"/>
        <dbReference type="ChEBI" id="CHEBI:57820"/>
        <dbReference type="ChEBI" id="CHEBI:58349"/>
        <dbReference type="EC" id="1.14.13.59"/>
    </reaction>
</comment>
<feature type="region of interest" description="Disordered" evidence="16">
    <location>
        <begin position="480"/>
        <end position="513"/>
    </location>
</feature>
<evidence type="ECO:0000256" key="6">
    <source>
        <dbReference type="ARBA" id="ARBA00022630"/>
    </source>
</evidence>
<evidence type="ECO:0000256" key="9">
    <source>
        <dbReference type="ARBA" id="ARBA00023002"/>
    </source>
</evidence>
<evidence type="ECO:0000256" key="1">
    <source>
        <dbReference type="ARBA" id="ARBA00001974"/>
    </source>
</evidence>
<evidence type="ECO:0000256" key="2">
    <source>
        <dbReference type="ARBA" id="ARBA00004924"/>
    </source>
</evidence>
<comment type="cofactor">
    <cofactor evidence="1">
        <name>FAD</name>
        <dbReference type="ChEBI" id="CHEBI:57692"/>
    </cofactor>
</comment>
<dbReference type="PANTHER" id="PTHR42802:SF1">
    <property type="entry name" value="L-ORNITHINE N(5)-MONOOXYGENASE"/>
    <property type="match status" value="1"/>
</dbReference>
<organism evidence="17 18">
    <name type="scientific">Brevibacterium spongiae</name>
    <dbReference type="NCBI Taxonomy" id="2909672"/>
    <lineage>
        <taxon>Bacteria</taxon>
        <taxon>Bacillati</taxon>
        <taxon>Actinomycetota</taxon>
        <taxon>Actinomycetes</taxon>
        <taxon>Micrococcales</taxon>
        <taxon>Brevibacteriaceae</taxon>
        <taxon>Brevibacterium</taxon>
    </lineage>
</organism>
<evidence type="ECO:0000256" key="11">
    <source>
        <dbReference type="ARBA" id="ARBA00029939"/>
    </source>
</evidence>
<reference evidence="17" key="1">
    <citation type="submission" date="2022-03" db="EMBL/GenBank/DDBJ databases">
        <title>Brevibacterium spongiae sp. nov., isolated from marine sponge.</title>
        <authorList>
            <person name="Li Z."/>
            <person name="Zhang M."/>
        </authorList>
    </citation>
    <scope>NUCLEOTIDE SEQUENCE</scope>
    <source>
        <strain evidence="17">WHS-Z9</strain>
    </source>
</reference>
<evidence type="ECO:0000256" key="8">
    <source>
        <dbReference type="ARBA" id="ARBA00022857"/>
    </source>
</evidence>
<proteinExistence type="inferred from homology"/>
<evidence type="ECO:0000256" key="14">
    <source>
        <dbReference type="ARBA" id="ARBA00032738"/>
    </source>
</evidence>
<dbReference type="Proteomes" id="UP001064879">
    <property type="component" value="Chromosome"/>
</dbReference>